<accession>A0A0A9HAR2</accession>
<reference evidence="1" key="2">
    <citation type="journal article" date="2015" name="Data Brief">
        <title>Shoot transcriptome of the giant reed, Arundo donax.</title>
        <authorList>
            <person name="Barrero R.A."/>
            <person name="Guerrero F.D."/>
            <person name="Moolhuijzen P."/>
            <person name="Goolsby J.A."/>
            <person name="Tidwell J."/>
            <person name="Bellgard S.E."/>
            <person name="Bellgard M.I."/>
        </authorList>
    </citation>
    <scope>NUCLEOTIDE SEQUENCE</scope>
    <source>
        <tissue evidence="1">Shoot tissue taken approximately 20 cm above the soil surface</tissue>
    </source>
</reference>
<protein>
    <submittedName>
        <fullName evidence="1">Uncharacterized protein</fullName>
    </submittedName>
</protein>
<dbReference type="AlphaFoldDB" id="A0A0A9HAR2"/>
<sequence>MQLFATRHECLITIIRNDFLYTTKAPFGTAVALFNMRLWENQLPVGAGLGILRQ</sequence>
<evidence type="ECO:0000313" key="1">
    <source>
        <dbReference type="EMBL" id="JAE34265.1"/>
    </source>
</evidence>
<dbReference type="EMBL" id="GBRH01163631">
    <property type="protein sequence ID" value="JAE34265.1"/>
    <property type="molecule type" value="Transcribed_RNA"/>
</dbReference>
<organism evidence="1">
    <name type="scientific">Arundo donax</name>
    <name type="common">Giant reed</name>
    <name type="synonym">Donax arundinaceus</name>
    <dbReference type="NCBI Taxonomy" id="35708"/>
    <lineage>
        <taxon>Eukaryota</taxon>
        <taxon>Viridiplantae</taxon>
        <taxon>Streptophyta</taxon>
        <taxon>Embryophyta</taxon>
        <taxon>Tracheophyta</taxon>
        <taxon>Spermatophyta</taxon>
        <taxon>Magnoliopsida</taxon>
        <taxon>Liliopsida</taxon>
        <taxon>Poales</taxon>
        <taxon>Poaceae</taxon>
        <taxon>PACMAD clade</taxon>
        <taxon>Arundinoideae</taxon>
        <taxon>Arundineae</taxon>
        <taxon>Arundo</taxon>
    </lineage>
</organism>
<name>A0A0A9HAR2_ARUDO</name>
<reference evidence="1" key="1">
    <citation type="submission" date="2014-09" db="EMBL/GenBank/DDBJ databases">
        <authorList>
            <person name="Magalhaes I.L.F."/>
            <person name="Oliveira U."/>
            <person name="Santos F.R."/>
            <person name="Vidigal T.H.D.A."/>
            <person name="Brescovit A.D."/>
            <person name="Santos A.J."/>
        </authorList>
    </citation>
    <scope>NUCLEOTIDE SEQUENCE</scope>
    <source>
        <tissue evidence="1">Shoot tissue taken approximately 20 cm above the soil surface</tissue>
    </source>
</reference>
<proteinExistence type="predicted"/>